<evidence type="ECO:0000256" key="4">
    <source>
        <dbReference type="ARBA" id="ARBA00022900"/>
    </source>
</evidence>
<dbReference type="GeneTree" id="ENSGT00940000162880"/>
<dbReference type="InterPro" id="IPR036186">
    <property type="entry name" value="Serpin_sf"/>
</dbReference>
<dbReference type="Ensembl" id="ENSOCUT00000014739.4">
    <property type="protein sequence ID" value="ENSOCUP00000012674.3"/>
    <property type="gene ID" value="ENSOCUG00000029657.2"/>
</dbReference>
<dbReference type="Gene3D" id="2.30.39.10">
    <property type="entry name" value="Alpha-1-antitrypsin, domain 1"/>
    <property type="match status" value="1"/>
</dbReference>
<dbReference type="InterPro" id="IPR023796">
    <property type="entry name" value="Serpin_dom"/>
</dbReference>
<name>G1T809_RABIT</name>
<dbReference type="GO" id="GO:0004867">
    <property type="term" value="F:serine-type endopeptidase inhibitor activity"/>
    <property type="evidence" value="ECO:0007669"/>
    <property type="project" value="UniProtKB-KW"/>
</dbReference>
<dbReference type="InterPro" id="IPR023795">
    <property type="entry name" value="Serpin_CS"/>
</dbReference>
<evidence type="ECO:0000256" key="6">
    <source>
        <dbReference type="RuleBase" id="RU000411"/>
    </source>
</evidence>
<dbReference type="Proteomes" id="UP000001811">
    <property type="component" value="Unplaced"/>
</dbReference>
<evidence type="ECO:0000313" key="9">
    <source>
        <dbReference type="Proteomes" id="UP000001811"/>
    </source>
</evidence>
<feature type="domain" description="Serpin" evidence="7">
    <location>
        <begin position="109"/>
        <end position="465"/>
    </location>
</feature>
<dbReference type="Pfam" id="PF00079">
    <property type="entry name" value="Serpin"/>
    <property type="match status" value="1"/>
</dbReference>
<keyword evidence="3" id="KW-0732">Signal</keyword>
<proteinExistence type="inferred from homology"/>
<dbReference type="InterPro" id="IPR042185">
    <property type="entry name" value="Serpin_sf_2"/>
</dbReference>
<dbReference type="InterPro" id="IPR042178">
    <property type="entry name" value="Serpin_sf_1"/>
</dbReference>
<dbReference type="AlphaFoldDB" id="G1T809"/>
<reference evidence="8" key="3">
    <citation type="submission" date="2025-09" db="UniProtKB">
        <authorList>
            <consortium name="Ensembl"/>
        </authorList>
    </citation>
    <scope>IDENTIFICATION</scope>
    <source>
        <strain evidence="8">Thorbecke</strain>
    </source>
</reference>
<keyword evidence="4" id="KW-0722">Serine protease inhibitor</keyword>
<comment type="similarity">
    <text evidence="1 6">Belongs to the serpin family.</text>
</comment>
<dbReference type="GO" id="GO:0005615">
    <property type="term" value="C:extracellular space"/>
    <property type="evidence" value="ECO:0007669"/>
    <property type="project" value="InterPro"/>
</dbReference>
<evidence type="ECO:0000259" key="7">
    <source>
        <dbReference type="SMART" id="SM00093"/>
    </source>
</evidence>
<dbReference type="Gene3D" id="2.10.310.10">
    <property type="entry name" value="Serpins superfamily"/>
    <property type="match status" value="1"/>
</dbReference>
<dbReference type="Bgee" id="ENSOCUG00000029657">
    <property type="expression patterns" value="Expressed in liver and 14 other cell types or tissues"/>
</dbReference>
<dbReference type="FunFam" id="2.30.39.10:FF:000003">
    <property type="entry name" value="alpha-1-antitrypsin isoform X1"/>
    <property type="match status" value="1"/>
</dbReference>
<evidence type="ECO:0000256" key="2">
    <source>
        <dbReference type="ARBA" id="ARBA00022690"/>
    </source>
</evidence>
<evidence type="ECO:0000313" key="8">
    <source>
        <dbReference type="Ensembl" id="ENSOCUP00000012674.3"/>
    </source>
</evidence>
<evidence type="ECO:0000256" key="3">
    <source>
        <dbReference type="ARBA" id="ARBA00022729"/>
    </source>
</evidence>
<dbReference type="Gene3D" id="3.30.497.10">
    <property type="entry name" value="Antithrombin, subunit I, domain 2"/>
    <property type="match status" value="1"/>
</dbReference>
<gene>
    <name evidence="8" type="primary">SERPINA9</name>
</gene>
<evidence type="ECO:0000256" key="5">
    <source>
        <dbReference type="ARBA" id="ARBA00023180"/>
    </source>
</evidence>
<dbReference type="FunFam" id="3.30.497.10:FF:000001">
    <property type="entry name" value="Serine protease inhibitor"/>
    <property type="match status" value="1"/>
</dbReference>
<evidence type="ECO:0000256" key="1">
    <source>
        <dbReference type="ARBA" id="ARBA00009500"/>
    </source>
</evidence>
<keyword evidence="5" id="KW-0325">Glycoprotein</keyword>
<dbReference type="InterPro" id="IPR000215">
    <property type="entry name" value="Serpin_fam"/>
</dbReference>
<accession>G1T809</accession>
<dbReference type="PROSITE" id="PS00284">
    <property type="entry name" value="SERPIN"/>
    <property type="match status" value="1"/>
</dbReference>
<dbReference type="FunFam" id="2.10.310.10:FF:000001">
    <property type="entry name" value="Serpin family A member 1"/>
    <property type="match status" value="1"/>
</dbReference>
<organism evidence="8 9">
    <name type="scientific">Oryctolagus cuniculus</name>
    <name type="common">Rabbit</name>
    <dbReference type="NCBI Taxonomy" id="9986"/>
    <lineage>
        <taxon>Eukaryota</taxon>
        <taxon>Metazoa</taxon>
        <taxon>Chordata</taxon>
        <taxon>Craniata</taxon>
        <taxon>Vertebrata</taxon>
        <taxon>Euteleostomi</taxon>
        <taxon>Mammalia</taxon>
        <taxon>Eutheria</taxon>
        <taxon>Euarchontoglires</taxon>
        <taxon>Glires</taxon>
        <taxon>Lagomorpha</taxon>
        <taxon>Leporidae</taxon>
        <taxon>Oryctolagus</taxon>
    </lineage>
</organism>
<dbReference type="PANTHER" id="PTHR11461">
    <property type="entry name" value="SERINE PROTEASE INHIBITOR, SERPIN"/>
    <property type="match status" value="1"/>
</dbReference>
<protein>
    <submittedName>
        <fullName evidence="8">Serpin family A member 9</fullName>
    </submittedName>
</protein>
<keyword evidence="2" id="KW-0646">Protease inhibitor</keyword>
<dbReference type="SUPFAM" id="SSF56574">
    <property type="entry name" value="Serpins"/>
    <property type="match status" value="1"/>
</dbReference>
<keyword evidence="9" id="KW-1185">Reference proteome</keyword>
<reference evidence="8" key="2">
    <citation type="submission" date="2025-08" db="UniProtKB">
        <authorList>
            <consortium name="Ensembl"/>
        </authorList>
    </citation>
    <scope>IDENTIFICATION</scope>
    <source>
        <strain evidence="8">Thorbecke</strain>
    </source>
</reference>
<dbReference type="PANTHER" id="PTHR11461:SF165">
    <property type="entry name" value="ALPHA-1-ANTITRYPSIN"/>
    <property type="match status" value="1"/>
</dbReference>
<dbReference type="SMART" id="SM00093">
    <property type="entry name" value="SERPIN"/>
    <property type="match status" value="1"/>
</dbReference>
<reference evidence="8 9" key="1">
    <citation type="journal article" date="2011" name="Nature">
        <title>A high-resolution map of human evolutionary constraint using 29 mammals.</title>
        <authorList>
            <person name="Lindblad-Toh K."/>
            <person name="Garber M."/>
            <person name="Zuk O."/>
            <person name="Lin M.F."/>
            <person name="Parker B.J."/>
            <person name="Washietl S."/>
            <person name="Kheradpour P."/>
            <person name="Ernst J."/>
            <person name="Jordan G."/>
            <person name="Mauceli E."/>
            <person name="Ward L.D."/>
            <person name="Lowe C.B."/>
            <person name="Holloway A.K."/>
            <person name="Clamp M."/>
            <person name="Gnerre S."/>
            <person name="Alfoldi J."/>
            <person name="Beal K."/>
            <person name="Chang J."/>
            <person name="Clawson H."/>
            <person name="Cuff J."/>
            <person name="Di Palma F."/>
            <person name="Fitzgerald S."/>
            <person name="Flicek P."/>
            <person name="Guttman M."/>
            <person name="Hubisz M.J."/>
            <person name="Jaffe D.B."/>
            <person name="Jungreis I."/>
            <person name="Kent W.J."/>
            <person name="Kostka D."/>
            <person name="Lara M."/>
            <person name="Martins A.L."/>
            <person name="Massingham T."/>
            <person name="Moltke I."/>
            <person name="Raney B.J."/>
            <person name="Rasmussen M.D."/>
            <person name="Robinson J."/>
            <person name="Stark A."/>
            <person name="Vilella A.J."/>
            <person name="Wen J."/>
            <person name="Xie X."/>
            <person name="Zody M.C."/>
            <person name="Baldwin J."/>
            <person name="Bloom T."/>
            <person name="Chin C.W."/>
            <person name="Heiman D."/>
            <person name="Nicol R."/>
            <person name="Nusbaum C."/>
            <person name="Young S."/>
            <person name="Wilkinson J."/>
            <person name="Worley K.C."/>
            <person name="Kovar C.L."/>
            <person name="Muzny D.M."/>
            <person name="Gibbs R.A."/>
            <person name="Cree A."/>
            <person name="Dihn H.H."/>
            <person name="Fowler G."/>
            <person name="Jhangiani S."/>
            <person name="Joshi V."/>
            <person name="Lee S."/>
            <person name="Lewis L.R."/>
            <person name="Nazareth L.V."/>
            <person name="Okwuonu G."/>
            <person name="Santibanez J."/>
            <person name="Warren W.C."/>
            <person name="Mardis E.R."/>
            <person name="Weinstock G.M."/>
            <person name="Wilson R.K."/>
            <person name="Delehaunty K."/>
            <person name="Dooling D."/>
            <person name="Fronik C."/>
            <person name="Fulton L."/>
            <person name="Fulton B."/>
            <person name="Graves T."/>
            <person name="Minx P."/>
            <person name="Sodergren E."/>
            <person name="Birney E."/>
            <person name="Margulies E.H."/>
            <person name="Herrero J."/>
            <person name="Green E.D."/>
            <person name="Haussler D."/>
            <person name="Siepel A."/>
            <person name="Goldman N."/>
            <person name="Pollard K.S."/>
            <person name="Pedersen J.S."/>
            <person name="Lander E.S."/>
            <person name="Kellis M."/>
        </authorList>
    </citation>
    <scope>NUCLEOTIDE SEQUENCE [LARGE SCALE GENOMIC DNA]</scope>
    <source>
        <strain evidence="9">Thorbecke</strain>
    </source>
</reference>
<sequence length="468" mass="50938">MEGGSKRAGSAHLPACHFANAVGVGAGLGVPGSGAELSAFLHPPNGSLSGRSSSKMASSFYGVLFVVGLCAAICCVPPSNSPRGGCPRPSSTKSTPASQVSSNNANFAFRLYRRLLAESPGQNVIFSPVSISTSLAMLSLGARSATKTQVLESLGFNITVISEASIHRGFQDLLLSLQVSSSDLGLRMGSTLFISQDLQLQAPFLADLRRLYETTVFPMDFSDSVVAQQRINSYVKRETRGKVVDVVHDLDPLTTMVLVNHIFFKGKWEKPFEPENTKEEDFHVDATTTVRVPMMSRLGMYVKFHCSTLASTVLRMDYKGNATALFLLPDEGKLQHLEDTLTTELIAKFLAKSSFRSVRVRFPKLSISGTYDLKPLLGKLGITQVFSDNADLSGITEQEPLKVSQALHKAVLTIDERGTEAAGATFVEYVLYSMPQRVTFDRPFLFVIYSHEIKSPLFVGKVVDPTQH</sequence>